<dbReference type="Gene3D" id="3.60.21.10">
    <property type="match status" value="1"/>
</dbReference>
<dbReference type="EMBL" id="AP014927">
    <property type="protein sequence ID" value="BAS05015.2"/>
    <property type="molecule type" value="Genomic_DNA"/>
</dbReference>
<dbReference type="Proteomes" id="UP000202583">
    <property type="component" value="Segment"/>
</dbReference>
<accession>A0A0K2QQZ2</accession>
<evidence type="ECO:0000313" key="1">
    <source>
        <dbReference type="EMBL" id="BAS05015.2"/>
    </source>
</evidence>
<sequence length="359" mass="41246">MGCASNPAEFMVKGLDHMLSFDFLKGINILFIVGDVFDRGLPVNHRDVPFIVSWIRRLLARCARADVDVVVIEGTPSHDRLQSHLFVAINDAAEEADKCRLRYVKEVSIEYLENWDIHLLVIPDEKNTSDEVTLRQVKDMMEARALDKVDFALIHGFFEFQVPVGRHSRFHSSEEYLKLVRYLTFVGHDHEFRREGRIIIQGSPDRQRHGMETPKGFVHAVVNRDGNFKATFQVNEHAMDFKTLEVAEDLDAAHKQVMDTCDNLRPHSHLRLAARRGHPVLAGIESYQSMYPFIHFSKKILDEDEVDTSTVLETTDEADYVPFTIDSSNIKSIILERLGITLNNDAEREYFDELMTSVM</sequence>
<name>A0A0K2QQZ2_9CAUD</name>
<dbReference type="SUPFAM" id="SSF56300">
    <property type="entry name" value="Metallo-dependent phosphatases"/>
    <property type="match status" value="1"/>
</dbReference>
<dbReference type="GeneID" id="26634684"/>
<reference evidence="1 2" key="1">
    <citation type="submission" date="2015-07" db="EMBL/GenBank/DDBJ databases">
        <title>Two Asian jumbo phage RSL2 and RSF1 infecting the phytopathogen Ralstonia solanacearum share common features related to the phi-KZ-like phages.</title>
        <authorList>
            <person name="Kawasaki T."/>
            <person name="Fujie M."/>
            <person name="Chatchawankanphanich O."/>
            <person name="Ogata H."/>
            <person name="Yamada T."/>
        </authorList>
    </citation>
    <scope>NUCLEOTIDE SEQUENCE [LARGE SCALE GENOMIC DNA]</scope>
    <source>
        <strain evidence="1 2">RSF1</strain>
    </source>
</reference>
<organism evidence="1 2">
    <name type="scientific">Ralstonia phage RSF1</name>
    <dbReference type="NCBI Taxonomy" id="1689679"/>
    <lineage>
        <taxon>Viruses</taxon>
        <taxon>Duplodnaviria</taxon>
        <taxon>Heunggongvirae</taxon>
        <taxon>Uroviricota</taxon>
        <taxon>Caudoviricetes</taxon>
        <taxon>Chimalliviridae</taxon>
        <taxon>Chiangmaivirus</taxon>
        <taxon>Chiangmaivirus RSF1</taxon>
    </lineage>
</organism>
<dbReference type="OrthoDB" id="5080at10239"/>
<dbReference type="InterPro" id="IPR029052">
    <property type="entry name" value="Metallo-depent_PP-like"/>
</dbReference>
<evidence type="ECO:0000313" key="2">
    <source>
        <dbReference type="Proteomes" id="UP000202583"/>
    </source>
</evidence>
<protein>
    <submittedName>
        <fullName evidence="1">Uncharacterized protein</fullName>
    </submittedName>
</protein>
<dbReference type="KEGG" id="vg:26634684"/>
<keyword evidence="2" id="KW-1185">Reference proteome</keyword>
<dbReference type="RefSeq" id="YP_009208027.2">
    <property type="nucleotide sequence ID" value="NC_028899.1"/>
</dbReference>
<proteinExistence type="predicted"/>